<dbReference type="RefSeq" id="WP_156990506.1">
    <property type="nucleotide sequence ID" value="NZ_VWXL01000052.1"/>
</dbReference>
<dbReference type="Proteomes" id="UP000469440">
    <property type="component" value="Unassembled WGS sequence"/>
</dbReference>
<dbReference type="AlphaFoldDB" id="A0A6N8I0X4"/>
<dbReference type="OrthoDB" id="9899535at2"/>
<keyword evidence="2" id="KW-1185">Reference proteome</keyword>
<comment type="caution">
    <text evidence="1">The sequence shown here is derived from an EMBL/GenBank/DDBJ whole genome shotgun (WGS) entry which is preliminary data.</text>
</comment>
<reference evidence="1 2" key="1">
    <citation type="submission" date="2019-09" db="EMBL/GenBank/DDBJ databases">
        <title>Genome sequence of Clostridium sp. EA1.</title>
        <authorList>
            <person name="Poehlein A."/>
            <person name="Bengelsdorf F.R."/>
            <person name="Daniel R."/>
        </authorList>
    </citation>
    <scope>NUCLEOTIDE SEQUENCE [LARGE SCALE GENOMIC DNA]</scope>
    <source>
        <strain evidence="1 2">EA1</strain>
    </source>
</reference>
<name>A0A6N8I0X4_9FIRM</name>
<evidence type="ECO:0000313" key="1">
    <source>
        <dbReference type="EMBL" id="MVB11183.1"/>
    </source>
</evidence>
<organism evidence="1 2">
    <name type="scientific">Caproicibacter fermentans</name>
    <dbReference type="NCBI Taxonomy" id="2576756"/>
    <lineage>
        <taxon>Bacteria</taxon>
        <taxon>Bacillati</taxon>
        <taxon>Bacillota</taxon>
        <taxon>Clostridia</taxon>
        <taxon>Eubacteriales</taxon>
        <taxon>Acutalibacteraceae</taxon>
        <taxon>Caproicibacter</taxon>
    </lineage>
</organism>
<protein>
    <submittedName>
        <fullName evidence="1">Uncharacterized protein</fullName>
    </submittedName>
</protein>
<gene>
    <name evidence="1" type="ORF">CAFE_18910</name>
</gene>
<sequence length="168" mass="18354">MELFPVKKDKSGNPICTFIYYSGIDLFSQGNKAVFFMDAVLNDSERQIAFVPHQKAVEPAYLPYCQITAADFTSSAKIIAESKNVAGRAVIGGLVLGPLGALVGGASGIGDKKKAIVSNYLVINYHPHGIDDEVKAIVLEIVGRSARWDKFLRALKERIPKRPVSQYL</sequence>
<evidence type="ECO:0000313" key="2">
    <source>
        <dbReference type="Proteomes" id="UP000469440"/>
    </source>
</evidence>
<dbReference type="EMBL" id="VWXL01000052">
    <property type="protein sequence ID" value="MVB11183.1"/>
    <property type="molecule type" value="Genomic_DNA"/>
</dbReference>
<accession>A0A6N8I0X4</accession>
<proteinExistence type="predicted"/>